<dbReference type="Gene3D" id="3.40.50.300">
    <property type="entry name" value="P-loop containing nucleotide triphosphate hydrolases"/>
    <property type="match status" value="2"/>
</dbReference>
<organism evidence="13 14">
    <name type="scientific">Mitosporidium daphniae</name>
    <dbReference type="NCBI Taxonomy" id="1485682"/>
    <lineage>
        <taxon>Eukaryota</taxon>
        <taxon>Fungi</taxon>
        <taxon>Fungi incertae sedis</taxon>
        <taxon>Microsporidia</taxon>
        <taxon>Mitosporidium</taxon>
    </lineage>
</organism>
<dbReference type="Pfam" id="PF00271">
    <property type="entry name" value="Helicase_C"/>
    <property type="match status" value="1"/>
</dbReference>
<keyword evidence="3 7" id="KW-0347">Helicase</keyword>
<feature type="domain" description="Helicase C-terminal" evidence="11">
    <location>
        <begin position="265"/>
        <end position="421"/>
    </location>
</feature>
<dbReference type="EMBL" id="JMKJ01000199">
    <property type="protein sequence ID" value="KGG51786.1"/>
    <property type="molecule type" value="Genomic_DNA"/>
</dbReference>
<comment type="similarity">
    <text evidence="7">Belongs to the DEAD box helicase family.</text>
</comment>
<evidence type="ECO:0000256" key="5">
    <source>
        <dbReference type="ARBA" id="ARBA00022884"/>
    </source>
</evidence>
<keyword evidence="4 7" id="KW-0067">ATP-binding</keyword>
<dbReference type="GO" id="GO:0016787">
    <property type="term" value="F:hydrolase activity"/>
    <property type="evidence" value="ECO:0007669"/>
    <property type="project" value="UniProtKB-KW"/>
</dbReference>
<reference evidence="13 14" key="1">
    <citation type="submission" date="2014-04" db="EMBL/GenBank/DDBJ databases">
        <title>A new species of microsporidia sheds light on the evolution of extreme parasitism.</title>
        <authorList>
            <person name="Haag K.L."/>
            <person name="James T.Y."/>
            <person name="Larsson R."/>
            <person name="Schaer T.M."/>
            <person name="Refardt D."/>
            <person name="Pombert J.-F."/>
            <person name="Ebert D."/>
        </authorList>
    </citation>
    <scope>NUCLEOTIDE SEQUENCE [LARGE SCALE GENOMIC DNA]</scope>
    <source>
        <strain evidence="13 14">UGP3</strain>
        <tissue evidence="13">Spores</tissue>
    </source>
</reference>
<evidence type="ECO:0000256" key="4">
    <source>
        <dbReference type="ARBA" id="ARBA00022840"/>
    </source>
</evidence>
<feature type="compositionally biased region" description="Basic and acidic residues" evidence="9">
    <location>
        <begin position="612"/>
        <end position="623"/>
    </location>
</feature>
<dbReference type="GO" id="GO:0003724">
    <property type="term" value="F:RNA helicase activity"/>
    <property type="evidence" value="ECO:0007669"/>
    <property type="project" value="UniProtKB-EC"/>
</dbReference>
<comment type="caution">
    <text evidence="13">The sequence shown here is derived from an EMBL/GenBank/DDBJ whole genome shotgun (WGS) entry which is preliminary data.</text>
</comment>
<accession>A0A098VVN0</accession>
<evidence type="ECO:0000256" key="8">
    <source>
        <dbReference type="RuleBase" id="RU365068"/>
    </source>
</evidence>
<dbReference type="PROSITE" id="PS51195">
    <property type="entry name" value="Q_MOTIF"/>
    <property type="match status" value="1"/>
</dbReference>
<dbReference type="SUPFAM" id="SSF52540">
    <property type="entry name" value="P-loop containing nucleoside triphosphate hydrolases"/>
    <property type="match status" value="1"/>
</dbReference>
<feature type="compositionally biased region" description="Polar residues" evidence="9">
    <location>
        <begin position="635"/>
        <end position="644"/>
    </location>
</feature>
<dbReference type="InterPro" id="IPR001650">
    <property type="entry name" value="Helicase_C-like"/>
</dbReference>
<gene>
    <name evidence="13" type="ORF">DI09_27p250</name>
</gene>
<dbReference type="SMART" id="SM00490">
    <property type="entry name" value="HELICc"/>
    <property type="match status" value="1"/>
</dbReference>
<dbReference type="InterPro" id="IPR014001">
    <property type="entry name" value="Helicase_ATP-bd"/>
</dbReference>
<evidence type="ECO:0000256" key="9">
    <source>
        <dbReference type="SAM" id="MobiDB-lite"/>
    </source>
</evidence>
<dbReference type="EC" id="3.6.4.13" evidence="8"/>
<evidence type="ECO:0000256" key="1">
    <source>
        <dbReference type="ARBA" id="ARBA00022741"/>
    </source>
</evidence>
<keyword evidence="1 7" id="KW-0547">Nucleotide-binding</keyword>
<evidence type="ECO:0000256" key="3">
    <source>
        <dbReference type="ARBA" id="ARBA00022806"/>
    </source>
</evidence>
<dbReference type="PROSITE" id="PS51192">
    <property type="entry name" value="HELICASE_ATP_BIND_1"/>
    <property type="match status" value="1"/>
</dbReference>
<evidence type="ECO:0000259" key="12">
    <source>
        <dbReference type="PROSITE" id="PS51195"/>
    </source>
</evidence>
<dbReference type="Pfam" id="PF00270">
    <property type="entry name" value="DEAD"/>
    <property type="match status" value="1"/>
</dbReference>
<comment type="domain">
    <text evidence="8">The Q motif is unique to and characteristic of the DEAD box family of RNA helicases and controls ATP binding and hydrolysis.</text>
</comment>
<keyword evidence="5 8" id="KW-0694">RNA-binding</keyword>
<dbReference type="Proteomes" id="UP000029725">
    <property type="component" value="Unassembled WGS sequence"/>
</dbReference>
<protein>
    <recommendedName>
        <fullName evidence="8">ATP-dependent RNA helicase</fullName>
        <ecNumber evidence="8">3.6.4.13</ecNumber>
    </recommendedName>
</protein>
<sequence length="666" mass="74683">MPGLKSLAIKTIKFNFKFRLFMKFSDVQLSTQILNGLNKANYIEMTDVQQAVIPQILLGRDILATAKTGSGKTLAFLIPMLEILSRLKITRSDGPSALVISPTRELALQSFEVLKRVGHHYSTLSAGLVIGGKSLKQEKATICRMNIIIATPGRLLQHMDQTEGFELRSLKVLVLDEADKIFELGFSATINAIFAGLPPPSTRQTMLFSATLANSVNEFARLSLRDPLSIQVHDQKEKNDQKTPQSLQMPDKLQQFFMRVPFERKIDFLFSFIKTHLKCKMLIFVSSCKQARFIYELFCKMQPGIPITSLHGKQSQMKRIALFKDFCARNASLMIATDIASRGLDFPLIDWVIHMDAPDSLETYIHRSGRTARYEATGSSLLFVAPFELDTFPFLSKLSSCQELSPSASKVGILATEEKIGSICTQFSEIKYLASCAMLSYIRSIVLLIKTAHKVDFSQRIGVMLEELNILKLSQSWGLSDIPIPVKQFISTLKSRFLSRNQEKHFDHQTLDESEDEQLLVPKGPAASGRGSPSRDTKEEALIVAAKHHSKKKRSSINELGHSSQSPSTRILFDEDGNAKNPYKFILETSIDTSANRVGEYFEKRSKELHQADDRDRAFEKEKRREKKRKLKSVNGAQSPTATTLSISSEDLESLALSALKGGYEN</sequence>
<dbReference type="AlphaFoldDB" id="A0A098VVN0"/>
<dbReference type="CDD" id="cd18787">
    <property type="entry name" value="SF2_C_DEAD"/>
    <property type="match status" value="1"/>
</dbReference>
<feature type="region of interest" description="Disordered" evidence="9">
    <location>
        <begin position="612"/>
        <end position="648"/>
    </location>
</feature>
<comment type="catalytic activity">
    <reaction evidence="8">
        <text>ATP + H2O = ADP + phosphate + H(+)</text>
        <dbReference type="Rhea" id="RHEA:13065"/>
        <dbReference type="ChEBI" id="CHEBI:15377"/>
        <dbReference type="ChEBI" id="CHEBI:15378"/>
        <dbReference type="ChEBI" id="CHEBI:30616"/>
        <dbReference type="ChEBI" id="CHEBI:43474"/>
        <dbReference type="ChEBI" id="CHEBI:456216"/>
        <dbReference type="EC" id="3.6.4.13"/>
    </reaction>
</comment>
<evidence type="ECO:0000259" key="10">
    <source>
        <dbReference type="PROSITE" id="PS51192"/>
    </source>
</evidence>
<comment type="function">
    <text evidence="8">RNA helicase.</text>
</comment>
<evidence type="ECO:0000256" key="7">
    <source>
        <dbReference type="RuleBase" id="RU000492"/>
    </source>
</evidence>
<feature type="compositionally biased region" description="Polar residues" evidence="9">
    <location>
        <begin position="557"/>
        <end position="569"/>
    </location>
</feature>
<keyword evidence="14" id="KW-1185">Reference proteome</keyword>
<feature type="compositionally biased region" description="Basic residues" evidence="9">
    <location>
        <begin position="546"/>
        <end position="555"/>
    </location>
</feature>
<feature type="region of interest" description="Disordered" evidence="9">
    <location>
        <begin position="504"/>
        <end position="574"/>
    </location>
</feature>
<dbReference type="InterPro" id="IPR000629">
    <property type="entry name" value="RNA-helicase_DEAD-box_CS"/>
</dbReference>
<dbReference type="HOGENOM" id="CLU_003041_26_1_1"/>
<dbReference type="OrthoDB" id="10259640at2759"/>
<dbReference type="PROSITE" id="PS00039">
    <property type="entry name" value="DEAD_ATP_HELICASE"/>
    <property type="match status" value="1"/>
</dbReference>
<evidence type="ECO:0000259" key="11">
    <source>
        <dbReference type="PROSITE" id="PS51194"/>
    </source>
</evidence>
<keyword evidence="2 7" id="KW-0378">Hydrolase</keyword>
<dbReference type="RefSeq" id="XP_013238213.1">
    <property type="nucleotide sequence ID" value="XM_013382759.1"/>
</dbReference>
<name>A0A098VVN0_9MICR</name>
<dbReference type="InterPro" id="IPR027417">
    <property type="entry name" value="P-loop_NTPase"/>
</dbReference>
<dbReference type="PROSITE" id="PS51194">
    <property type="entry name" value="HELICASE_CTER"/>
    <property type="match status" value="1"/>
</dbReference>
<evidence type="ECO:0000313" key="14">
    <source>
        <dbReference type="Proteomes" id="UP000029725"/>
    </source>
</evidence>
<feature type="domain" description="Helicase ATP-binding" evidence="10">
    <location>
        <begin position="53"/>
        <end position="230"/>
    </location>
</feature>
<evidence type="ECO:0000256" key="6">
    <source>
        <dbReference type="PROSITE-ProRule" id="PRU00552"/>
    </source>
</evidence>
<feature type="domain" description="DEAD-box RNA helicase Q" evidence="12">
    <location>
        <begin position="22"/>
        <end position="50"/>
    </location>
</feature>
<dbReference type="PANTHER" id="PTHR24031">
    <property type="entry name" value="RNA HELICASE"/>
    <property type="match status" value="1"/>
</dbReference>
<dbReference type="InterPro" id="IPR014014">
    <property type="entry name" value="RNA_helicase_DEAD_Q_motif"/>
</dbReference>
<dbReference type="VEuPathDB" id="MicrosporidiaDB:DI09_27p250"/>
<dbReference type="GeneID" id="25259345"/>
<dbReference type="SMART" id="SM00487">
    <property type="entry name" value="DEXDc"/>
    <property type="match status" value="1"/>
</dbReference>
<feature type="short sequence motif" description="Q motif" evidence="6">
    <location>
        <begin position="22"/>
        <end position="50"/>
    </location>
</feature>
<proteinExistence type="inferred from homology"/>
<evidence type="ECO:0000313" key="13">
    <source>
        <dbReference type="EMBL" id="KGG51786.1"/>
    </source>
</evidence>
<evidence type="ECO:0000256" key="2">
    <source>
        <dbReference type="ARBA" id="ARBA00022801"/>
    </source>
</evidence>
<dbReference type="InterPro" id="IPR011545">
    <property type="entry name" value="DEAD/DEAH_box_helicase_dom"/>
</dbReference>
<dbReference type="GO" id="GO:0005524">
    <property type="term" value="F:ATP binding"/>
    <property type="evidence" value="ECO:0007669"/>
    <property type="project" value="UniProtKB-UniRule"/>
</dbReference>
<dbReference type="GO" id="GO:0003723">
    <property type="term" value="F:RNA binding"/>
    <property type="evidence" value="ECO:0007669"/>
    <property type="project" value="UniProtKB-UniRule"/>
</dbReference>